<dbReference type="AlphaFoldDB" id="A0A0S4JQT4"/>
<evidence type="ECO:0000313" key="3">
    <source>
        <dbReference type="Proteomes" id="UP000051952"/>
    </source>
</evidence>
<reference evidence="3" key="1">
    <citation type="submission" date="2015-09" db="EMBL/GenBank/DDBJ databases">
        <authorList>
            <consortium name="Pathogen Informatics"/>
        </authorList>
    </citation>
    <scope>NUCLEOTIDE SEQUENCE [LARGE SCALE GENOMIC DNA]</scope>
    <source>
        <strain evidence="3">Lake Konstanz</strain>
    </source>
</reference>
<feature type="signal peptide" evidence="1">
    <location>
        <begin position="1"/>
        <end position="22"/>
    </location>
</feature>
<keyword evidence="3" id="KW-1185">Reference proteome</keyword>
<dbReference type="Proteomes" id="UP000051952">
    <property type="component" value="Unassembled WGS sequence"/>
</dbReference>
<gene>
    <name evidence="2" type="ORF">BSAL_02830</name>
</gene>
<evidence type="ECO:0000313" key="2">
    <source>
        <dbReference type="EMBL" id="CUG92907.1"/>
    </source>
</evidence>
<proteinExistence type="predicted"/>
<name>A0A0S4JQT4_BODSA</name>
<dbReference type="VEuPathDB" id="TriTrypDB:BSAL_02830"/>
<organism evidence="2 3">
    <name type="scientific">Bodo saltans</name>
    <name type="common">Flagellated protozoan</name>
    <dbReference type="NCBI Taxonomy" id="75058"/>
    <lineage>
        <taxon>Eukaryota</taxon>
        <taxon>Discoba</taxon>
        <taxon>Euglenozoa</taxon>
        <taxon>Kinetoplastea</taxon>
        <taxon>Metakinetoplastina</taxon>
        <taxon>Eubodonida</taxon>
        <taxon>Bodonidae</taxon>
        <taxon>Bodo</taxon>
    </lineage>
</organism>
<sequence length="116" mass="12849">MKATSVLCFIACLFAAVTMISADYGSYVVICDETFKNVTFVNFPLYNCQGVPTLFSEPLNTCGSELAVFSWNGFCNATNMWYNNFAAPNCTGTSVLSRMYVTYQCKNCLNVECKNS</sequence>
<accession>A0A0S4JQT4</accession>
<dbReference type="EMBL" id="CYKH01002092">
    <property type="protein sequence ID" value="CUG92907.1"/>
    <property type="molecule type" value="Genomic_DNA"/>
</dbReference>
<feature type="chain" id="PRO_5006622749" evidence="1">
    <location>
        <begin position="23"/>
        <end position="116"/>
    </location>
</feature>
<keyword evidence="1" id="KW-0732">Signal</keyword>
<protein>
    <submittedName>
        <fullName evidence="2">Membrane-associated protein, putative</fullName>
    </submittedName>
</protein>
<evidence type="ECO:0000256" key="1">
    <source>
        <dbReference type="SAM" id="SignalP"/>
    </source>
</evidence>